<proteinExistence type="predicted"/>
<comment type="caution">
    <text evidence="1">The sequence shown here is derived from an EMBL/GenBank/DDBJ whole genome shotgun (WGS) entry which is preliminary data.</text>
</comment>
<evidence type="ECO:0000313" key="1">
    <source>
        <dbReference type="EMBL" id="GAA4011615.1"/>
    </source>
</evidence>
<sequence length="143" mass="15366">MRMNEPVDGMTISVRVRRDLVIVDAERFMAAAREAYRQLNPGVAETEVVDAVADAYDAVFTLLDHAGQQFAGTGDAGIWPLPGQPSELGRSGALPGVRVTDRPDGLSPAGSLHAVVLTEPQPLQDYGCFQPEDPFALPEEHTP</sequence>
<evidence type="ECO:0000313" key="2">
    <source>
        <dbReference type="Proteomes" id="UP001501747"/>
    </source>
</evidence>
<dbReference type="Proteomes" id="UP001501747">
    <property type="component" value="Unassembled WGS sequence"/>
</dbReference>
<keyword evidence="2" id="KW-1185">Reference proteome</keyword>
<reference evidence="2" key="1">
    <citation type="journal article" date="2019" name="Int. J. Syst. Evol. Microbiol.">
        <title>The Global Catalogue of Microorganisms (GCM) 10K type strain sequencing project: providing services to taxonomists for standard genome sequencing and annotation.</title>
        <authorList>
            <consortium name="The Broad Institute Genomics Platform"/>
            <consortium name="The Broad Institute Genome Sequencing Center for Infectious Disease"/>
            <person name="Wu L."/>
            <person name="Ma J."/>
        </authorList>
    </citation>
    <scope>NUCLEOTIDE SEQUENCE [LARGE SCALE GENOMIC DNA]</scope>
    <source>
        <strain evidence="2">JCM 17342</strain>
    </source>
</reference>
<organism evidence="1 2">
    <name type="scientific">Allokutzneria multivorans</name>
    <dbReference type="NCBI Taxonomy" id="1142134"/>
    <lineage>
        <taxon>Bacteria</taxon>
        <taxon>Bacillati</taxon>
        <taxon>Actinomycetota</taxon>
        <taxon>Actinomycetes</taxon>
        <taxon>Pseudonocardiales</taxon>
        <taxon>Pseudonocardiaceae</taxon>
        <taxon>Allokutzneria</taxon>
    </lineage>
</organism>
<accession>A0ABP7SHC9</accession>
<protein>
    <recommendedName>
        <fullName evidence="3">ATP-binding protein</fullName>
    </recommendedName>
</protein>
<dbReference type="EMBL" id="BAABAL010000013">
    <property type="protein sequence ID" value="GAA4011615.1"/>
    <property type="molecule type" value="Genomic_DNA"/>
</dbReference>
<name>A0ABP7SHC9_9PSEU</name>
<evidence type="ECO:0008006" key="3">
    <source>
        <dbReference type="Google" id="ProtNLM"/>
    </source>
</evidence>
<gene>
    <name evidence="1" type="ORF">GCM10022247_37580</name>
</gene>